<keyword evidence="3" id="KW-1185">Reference proteome</keyword>
<proteinExistence type="predicted"/>
<evidence type="ECO:0000313" key="2">
    <source>
        <dbReference type="EMBL" id="GHA94125.1"/>
    </source>
</evidence>
<sequence length="147" mass="15665">MNRTPLPSLVTVLRTLGTYGDRLSPADATPEQLAVVAQAVEDARRLLAAAKGPASTGACPQHPTGPLDPTDGLCLLCRGRRHRARLQATAIDPDLGDVVRTLAEQGETEAVRRHGARAVARAQAAAGRGTHKHPAITRRPYDEELSR</sequence>
<dbReference type="EMBL" id="BMVO01000003">
    <property type="protein sequence ID" value="GHA94125.1"/>
    <property type="molecule type" value="Genomic_DNA"/>
</dbReference>
<evidence type="ECO:0000256" key="1">
    <source>
        <dbReference type="SAM" id="MobiDB-lite"/>
    </source>
</evidence>
<feature type="region of interest" description="Disordered" evidence="1">
    <location>
        <begin position="120"/>
        <end position="147"/>
    </location>
</feature>
<evidence type="ECO:0000313" key="3">
    <source>
        <dbReference type="Proteomes" id="UP000599437"/>
    </source>
</evidence>
<gene>
    <name evidence="2" type="ORF">GCM10010346_16070</name>
</gene>
<dbReference type="Proteomes" id="UP000599437">
    <property type="component" value="Unassembled WGS sequence"/>
</dbReference>
<dbReference type="RefSeq" id="WP_138895158.1">
    <property type="nucleotide sequence ID" value="NZ_BMVO01000003.1"/>
</dbReference>
<accession>A0ABQ3DI33</accession>
<reference evidence="3" key="1">
    <citation type="journal article" date="2019" name="Int. J. Syst. Evol. Microbiol.">
        <title>The Global Catalogue of Microorganisms (GCM) 10K type strain sequencing project: providing services to taxonomists for standard genome sequencing and annotation.</title>
        <authorList>
            <consortium name="The Broad Institute Genomics Platform"/>
            <consortium name="The Broad Institute Genome Sequencing Center for Infectious Disease"/>
            <person name="Wu L."/>
            <person name="Ma J."/>
        </authorList>
    </citation>
    <scope>NUCLEOTIDE SEQUENCE [LARGE SCALE GENOMIC DNA]</scope>
    <source>
        <strain evidence="3">JCM 4737</strain>
    </source>
</reference>
<name>A0ABQ3DI33_9ACTN</name>
<organism evidence="2 3">
    <name type="scientific">Streptomyces chryseus</name>
    <dbReference type="NCBI Taxonomy" id="68186"/>
    <lineage>
        <taxon>Bacteria</taxon>
        <taxon>Bacillati</taxon>
        <taxon>Actinomycetota</taxon>
        <taxon>Actinomycetes</taxon>
        <taxon>Kitasatosporales</taxon>
        <taxon>Streptomycetaceae</taxon>
        <taxon>Streptomyces</taxon>
    </lineage>
</organism>
<comment type="caution">
    <text evidence="2">The sequence shown here is derived from an EMBL/GenBank/DDBJ whole genome shotgun (WGS) entry which is preliminary data.</text>
</comment>
<protein>
    <submittedName>
        <fullName evidence="2">Uncharacterized protein</fullName>
    </submittedName>
</protein>